<keyword evidence="1" id="KW-1133">Transmembrane helix</keyword>
<protein>
    <submittedName>
        <fullName evidence="2">Permease of phosphate ABC transporter</fullName>
    </submittedName>
</protein>
<dbReference type="Proteomes" id="UP000823921">
    <property type="component" value="Unassembled WGS sequence"/>
</dbReference>
<accession>A0A9D2SBG3</accession>
<feature type="transmembrane region" description="Helical" evidence="1">
    <location>
        <begin position="45"/>
        <end position="66"/>
    </location>
</feature>
<reference evidence="2" key="1">
    <citation type="journal article" date="2021" name="PeerJ">
        <title>Extensive microbial diversity within the chicken gut microbiome revealed by metagenomics and culture.</title>
        <authorList>
            <person name="Gilroy R."/>
            <person name="Ravi A."/>
            <person name="Getino M."/>
            <person name="Pursley I."/>
            <person name="Horton D.L."/>
            <person name="Alikhan N.F."/>
            <person name="Baker D."/>
            <person name="Gharbi K."/>
            <person name="Hall N."/>
            <person name="Watson M."/>
            <person name="Adriaenssens E.M."/>
            <person name="Foster-Nyarko E."/>
            <person name="Jarju S."/>
            <person name="Secka A."/>
            <person name="Antonio M."/>
            <person name="Oren A."/>
            <person name="Chaudhuri R.R."/>
            <person name="La Ragione R."/>
            <person name="Hildebrand F."/>
            <person name="Pallen M.J."/>
        </authorList>
    </citation>
    <scope>NUCLEOTIDE SEQUENCE</scope>
    <source>
        <strain evidence="2">CHK192-8294</strain>
    </source>
</reference>
<dbReference type="EMBL" id="DWXO01000069">
    <property type="protein sequence ID" value="HJB80689.1"/>
    <property type="molecule type" value="Genomic_DNA"/>
</dbReference>
<evidence type="ECO:0000313" key="3">
    <source>
        <dbReference type="Proteomes" id="UP000823921"/>
    </source>
</evidence>
<comment type="caution">
    <text evidence="2">The sequence shown here is derived from an EMBL/GenBank/DDBJ whole genome shotgun (WGS) entry which is preliminary data.</text>
</comment>
<proteinExistence type="predicted"/>
<dbReference type="AlphaFoldDB" id="A0A9D2SBG3"/>
<organism evidence="2 3">
    <name type="scientific">Candidatus Flavonifractor intestinigallinarum</name>
    <dbReference type="NCBI Taxonomy" id="2838586"/>
    <lineage>
        <taxon>Bacteria</taxon>
        <taxon>Bacillati</taxon>
        <taxon>Bacillota</taxon>
        <taxon>Clostridia</taxon>
        <taxon>Eubacteriales</taxon>
        <taxon>Oscillospiraceae</taxon>
        <taxon>Flavonifractor</taxon>
    </lineage>
</organism>
<feature type="transmembrane region" description="Helical" evidence="1">
    <location>
        <begin position="21"/>
        <end position="39"/>
    </location>
</feature>
<name>A0A9D2SBG3_9FIRM</name>
<keyword evidence="1" id="KW-0472">Membrane</keyword>
<reference evidence="2" key="2">
    <citation type="submission" date="2021-04" db="EMBL/GenBank/DDBJ databases">
        <authorList>
            <person name="Gilroy R."/>
        </authorList>
    </citation>
    <scope>NUCLEOTIDE SEQUENCE</scope>
    <source>
        <strain evidence="2">CHK192-8294</strain>
    </source>
</reference>
<gene>
    <name evidence="2" type="ORF">H9712_06870</name>
</gene>
<sequence>MKKLLSAADAYIAKMNWKDLALVKLCLCAAGVMLGLAAPKKLRKWAALGAVAVFVATYLPIMLKFLPHLTAWGREETDA</sequence>
<evidence type="ECO:0000256" key="1">
    <source>
        <dbReference type="SAM" id="Phobius"/>
    </source>
</evidence>
<keyword evidence="1" id="KW-0812">Transmembrane</keyword>
<evidence type="ECO:0000313" key="2">
    <source>
        <dbReference type="EMBL" id="HJB80689.1"/>
    </source>
</evidence>